<gene>
    <name evidence="2" type="ORF">23.t00033</name>
</gene>
<sequence>MGRLVRVRIGQWTKTEDGVWSFKGNPGESEQYVIARTNEKFDSVVSLIREELFITAHTPVILTYCLPECMLQPDAAASPPLNIATSHDVEAMMSVHEWPNELEICVSYGPIKVAKYQFLCRTPFSIGNKSFLCSGETEEEHIAAVNDLIGHNELNFSERVLKEIFSEEKLVIIYRFSMEVERARGRIDLNITPPDEGPNVSVTEGFPSTNRQPSPPLVGVVASAASLAEEDDNETLYFETDWGDIEMGRVYWERMMNQDTGMESYVDVINLTNDLNIEEPRHSLNQPIFVDVDGSSTGSTDDLLHTPDEVSAAHGVKDPNTLGGNR</sequence>
<accession>Q25BK8</accession>
<reference evidence="2" key="1">
    <citation type="submission" date="2006-03" db="EMBL/GenBank/DDBJ databases">
        <title>Comparative genomics of Brassica oleracea and Arabidopsis thaliana reveals gene loss, fragmentation and dispersal following polyploidy.</title>
        <authorList>
            <person name="Town C.D."/>
            <person name="Cheung F."/>
            <person name="Maiti R."/>
            <person name="Crabtree J."/>
            <person name="Haas B.J."/>
            <person name="Wortman J.R."/>
            <person name="Hine E.E."/>
            <person name="Althoff R."/>
            <person name="Arbogast T."/>
            <person name="Tallon L.J."/>
            <person name="Teresa U.T."/>
            <person name="Trick M."/>
            <person name="Bancroft I."/>
        </authorList>
    </citation>
    <scope>NUCLEOTIDE SEQUENCE</scope>
</reference>
<dbReference type="EMBL" id="AC183492">
    <property type="protein sequence ID" value="ABD65615.1"/>
    <property type="molecule type" value="Genomic_DNA"/>
</dbReference>
<feature type="region of interest" description="Disordered" evidence="1">
    <location>
        <begin position="296"/>
        <end position="326"/>
    </location>
</feature>
<organism evidence="2">
    <name type="scientific">Brassica oleracea</name>
    <name type="common">Wild cabbage</name>
    <dbReference type="NCBI Taxonomy" id="3712"/>
    <lineage>
        <taxon>Eukaryota</taxon>
        <taxon>Viridiplantae</taxon>
        <taxon>Streptophyta</taxon>
        <taxon>Embryophyta</taxon>
        <taxon>Tracheophyta</taxon>
        <taxon>Spermatophyta</taxon>
        <taxon>Magnoliopsida</taxon>
        <taxon>eudicotyledons</taxon>
        <taxon>Gunneridae</taxon>
        <taxon>Pentapetalae</taxon>
        <taxon>rosids</taxon>
        <taxon>malvids</taxon>
        <taxon>Brassicales</taxon>
        <taxon>Brassicaceae</taxon>
        <taxon>Brassiceae</taxon>
        <taxon>Brassica</taxon>
    </lineage>
</organism>
<evidence type="ECO:0000256" key="1">
    <source>
        <dbReference type="SAM" id="MobiDB-lite"/>
    </source>
</evidence>
<proteinExistence type="predicted"/>
<protein>
    <submittedName>
        <fullName evidence="2">Uncharacterized protein</fullName>
    </submittedName>
</protein>
<name>Q25BK8_BRAOL</name>
<dbReference type="AlphaFoldDB" id="Q25BK8"/>
<evidence type="ECO:0000313" key="2">
    <source>
        <dbReference type="EMBL" id="ABD65615.1"/>
    </source>
</evidence>